<feature type="compositionally biased region" description="Basic and acidic residues" evidence="1">
    <location>
        <begin position="74"/>
        <end position="85"/>
    </location>
</feature>
<organism>
    <name type="scientific">Serpula lacrymans var. lacrymans (strain S7.9)</name>
    <name type="common">Dry rot fungus</name>
    <dbReference type="NCBI Taxonomy" id="578457"/>
    <lineage>
        <taxon>Eukaryota</taxon>
        <taxon>Fungi</taxon>
        <taxon>Dikarya</taxon>
        <taxon>Basidiomycota</taxon>
        <taxon>Agaricomycotina</taxon>
        <taxon>Agaricomycetes</taxon>
        <taxon>Agaricomycetidae</taxon>
        <taxon>Boletales</taxon>
        <taxon>Coniophorineae</taxon>
        <taxon>Serpulaceae</taxon>
        <taxon>Serpula</taxon>
    </lineage>
</organism>
<dbReference type="AlphaFoldDB" id="F8NI14"/>
<evidence type="ECO:0000256" key="1">
    <source>
        <dbReference type="SAM" id="MobiDB-lite"/>
    </source>
</evidence>
<name>F8NI14_SERL9</name>
<gene>
    <name evidence="2" type="ORF">SERLADRAFT_433702</name>
</gene>
<dbReference type="RefSeq" id="XP_007313978.1">
    <property type="nucleotide sequence ID" value="XM_007313916.1"/>
</dbReference>
<dbReference type="GeneID" id="18814226"/>
<proteinExistence type="predicted"/>
<accession>F8NI14</accession>
<protein>
    <submittedName>
        <fullName evidence="2">Uncharacterized protein</fullName>
    </submittedName>
</protein>
<reference evidence="2" key="1">
    <citation type="submission" date="2011-04" db="EMBL/GenBank/DDBJ databases">
        <title>Evolution of plant cell wall degrading machinery underlies the functional diversity of forest fungi.</title>
        <authorList>
            <consortium name="US DOE Joint Genome Institute (JGI-PGF)"/>
            <person name="Eastwood D.C."/>
            <person name="Floudas D."/>
            <person name="Binder M."/>
            <person name="Majcherczyk A."/>
            <person name="Schneider P."/>
            <person name="Aerts A."/>
            <person name="Asiegbu F.O."/>
            <person name="Baker S.E."/>
            <person name="Barry K."/>
            <person name="Bendiksby M."/>
            <person name="Blumentritt M."/>
            <person name="Coutinho P.M."/>
            <person name="Cullen D."/>
            <person name="Cullen D."/>
            <person name="Gathman A."/>
            <person name="Goodell B."/>
            <person name="Henrissat B."/>
            <person name="Ihrmark K."/>
            <person name="Kauserud H."/>
            <person name="Kohler A."/>
            <person name="LaButti K."/>
            <person name="Lapidus A."/>
            <person name="Lavin J.L."/>
            <person name="Lee Y.-H."/>
            <person name="Lindquist E."/>
            <person name="Lilly W."/>
            <person name="Lucas S."/>
            <person name="Morin E."/>
            <person name="Murat C."/>
            <person name="Oguiza J.A."/>
            <person name="Park J."/>
            <person name="Pisabarro A.G."/>
            <person name="Riley R."/>
            <person name="Rosling A."/>
            <person name="Salamov A."/>
            <person name="Schmidt O."/>
            <person name="Schmutz J."/>
            <person name="Skrede I."/>
            <person name="Stenlid J."/>
            <person name="Wiebenga A."/>
            <person name="Xie X."/>
            <person name="Kues U."/>
            <person name="Hibbett D.S."/>
            <person name="Hoffmeister D."/>
            <person name="Hogberg N."/>
            <person name="Martin F."/>
            <person name="Grigoriev I.V."/>
            <person name="Watkinson S.C."/>
        </authorList>
    </citation>
    <scope>NUCLEOTIDE SEQUENCE</scope>
    <source>
        <strain evidence="2">S7.9</strain>
    </source>
</reference>
<dbReference type="Proteomes" id="UP000008064">
    <property type="component" value="Unassembled WGS sequence"/>
</dbReference>
<feature type="compositionally biased region" description="Basic and acidic residues" evidence="1">
    <location>
        <begin position="110"/>
        <end position="119"/>
    </location>
</feature>
<feature type="compositionally biased region" description="Polar residues" evidence="1">
    <location>
        <begin position="31"/>
        <end position="51"/>
    </location>
</feature>
<feature type="region of interest" description="Disordered" evidence="1">
    <location>
        <begin position="1"/>
        <end position="119"/>
    </location>
</feature>
<dbReference type="EMBL" id="GL945429">
    <property type="protein sequence ID" value="EGO29736.1"/>
    <property type="molecule type" value="Genomic_DNA"/>
</dbReference>
<dbReference type="KEGG" id="sla:SERLADRAFT_433702"/>
<sequence length="119" mass="13196">MTPSIEPEATPSRSEMDLAVEPNSDIHSDDQASNDSGTDTDYSNGRSSRSAQGHEFRRRGPPTSQKSTAPDLEVEGKDKAKDKNMCVESSTIKVGVQSDHSHSWQPFHTDPNKQERRKN</sequence>
<dbReference type="HOGENOM" id="CLU_2062896_0_0_1"/>
<evidence type="ECO:0000313" key="2">
    <source>
        <dbReference type="EMBL" id="EGO29736.1"/>
    </source>
</evidence>